<evidence type="ECO:0000313" key="3">
    <source>
        <dbReference type="Proteomes" id="UP000252086"/>
    </source>
</evidence>
<evidence type="ECO:0000313" key="2">
    <source>
        <dbReference type="EMBL" id="RBO82372.1"/>
    </source>
</evidence>
<evidence type="ECO:0000259" key="1">
    <source>
        <dbReference type="PROSITE" id="PS51186"/>
    </source>
</evidence>
<accession>A0A366CX06</accession>
<dbReference type="CDD" id="cd04301">
    <property type="entry name" value="NAT_SF"/>
    <property type="match status" value="1"/>
</dbReference>
<dbReference type="PROSITE" id="PS51186">
    <property type="entry name" value="GNAT"/>
    <property type="match status" value="1"/>
</dbReference>
<keyword evidence="2" id="KW-0808">Transferase</keyword>
<dbReference type="Gene3D" id="3.40.630.30">
    <property type="match status" value="1"/>
</dbReference>
<dbReference type="InterPro" id="IPR000182">
    <property type="entry name" value="GNAT_dom"/>
</dbReference>
<feature type="domain" description="N-acetyltransferase" evidence="1">
    <location>
        <begin position="7"/>
        <end position="164"/>
    </location>
</feature>
<organism evidence="2 3">
    <name type="scientific">Marinomonas aquiplantarum</name>
    <dbReference type="NCBI Taxonomy" id="491951"/>
    <lineage>
        <taxon>Bacteria</taxon>
        <taxon>Pseudomonadati</taxon>
        <taxon>Pseudomonadota</taxon>
        <taxon>Gammaproteobacteria</taxon>
        <taxon>Oceanospirillales</taxon>
        <taxon>Oceanospirillaceae</taxon>
        <taxon>Marinomonas</taxon>
    </lineage>
</organism>
<dbReference type="SUPFAM" id="SSF55729">
    <property type="entry name" value="Acyl-CoA N-acyltransferases (Nat)"/>
    <property type="match status" value="1"/>
</dbReference>
<dbReference type="PANTHER" id="PTHR39173:SF1">
    <property type="entry name" value="ACETYLTRANSFERASE"/>
    <property type="match status" value="1"/>
</dbReference>
<dbReference type="InterPro" id="IPR016181">
    <property type="entry name" value="Acyl_CoA_acyltransferase"/>
</dbReference>
<dbReference type="AlphaFoldDB" id="A0A366CX06"/>
<dbReference type="GO" id="GO:0016747">
    <property type="term" value="F:acyltransferase activity, transferring groups other than amino-acyl groups"/>
    <property type="evidence" value="ECO:0007669"/>
    <property type="project" value="InterPro"/>
</dbReference>
<dbReference type="PANTHER" id="PTHR39173">
    <property type="entry name" value="ACETYLTRANSFERASE"/>
    <property type="match status" value="1"/>
</dbReference>
<reference evidence="2 3" key="1">
    <citation type="submission" date="2018-06" db="EMBL/GenBank/DDBJ databases">
        <title>Genomic Encyclopedia of Type Strains, Phase III (KMG-III): the genomes of soil and plant-associated and newly described type strains.</title>
        <authorList>
            <person name="Whitman W."/>
        </authorList>
    </citation>
    <scope>NUCLEOTIDE SEQUENCE [LARGE SCALE GENOMIC DNA]</scope>
    <source>
        <strain evidence="2 3">CECT 7732</strain>
    </source>
</reference>
<dbReference type="Proteomes" id="UP000252086">
    <property type="component" value="Unassembled WGS sequence"/>
</dbReference>
<comment type="caution">
    <text evidence="2">The sequence shown here is derived from an EMBL/GenBank/DDBJ whole genome shotgun (WGS) entry which is preliminary data.</text>
</comment>
<sequence>MLVTPSLKYEESFYRYVKELADEDPYPYPLTFDYSDFARYVTLLQHYSEGKALPDSLVPNTTFWLIENNEMVACSHLRHVLNDSLRFAGGHIGVGVRPSMCGKGYGRKILDLTLVKAYKMDISEVHVHCYESNLASRAMIESVGGQFDSSTYIESKNEKILRFIHSQ</sequence>
<proteinExistence type="predicted"/>
<dbReference type="EMBL" id="QNRF01000006">
    <property type="protein sequence ID" value="RBO82372.1"/>
    <property type="molecule type" value="Genomic_DNA"/>
</dbReference>
<dbReference type="Pfam" id="PF00583">
    <property type="entry name" value="Acetyltransf_1"/>
    <property type="match status" value="1"/>
</dbReference>
<protein>
    <submittedName>
        <fullName evidence="2">Putative acetyltransferase</fullName>
    </submittedName>
</protein>
<gene>
    <name evidence="2" type="ORF">DFP76_106200</name>
</gene>
<dbReference type="RefSeq" id="WP_113875031.1">
    <property type="nucleotide sequence ID" value="NZ_QNRF01000006.1"/>
</dbReference>
<dbReference type="OrthoDB" id="9797989at2"/>
<keyword evidence="3" id="KW-1185">Reference proteome</keyword>
<name>A0A366CX06_9GAMM</name>